<feature type="signal peptide" evidence="1">
    <location>
        <begin position="1"/>
        <end position="15"/>
    </location>
</feature>
<proteinExistence type="predicted"/>
<organism evidence="3">
    <name type="scientific">Brassica campestris</name>
    <name type="common">Field mustard</name>
    <dbReference type="NCBI Taxonomy" id="3711"/>
    <lineage>
        <taxon>Eukaryota</taxon>
        <taxon>Viridiplantae</taxon>
        <taxon>Streptophyta</taxon>
        <taxon>Embryophyta</taxon>
        <taxon>Tracheophyta</taxon>
        <taxon>Spermatophyta</taxon>
        <taxon>Magnoliopsida</taxon>
        <taxon>eudicotyledons</taxon>
        <taxon>Gunneridae</taxon>
        <taxon>Pentapetalae</taxon>
        <taxon>rosids</taxon>
        <taxon>malvids</taxon>
        <taxon>Brassicales</taxon>
        <taxon>Brassicaceae</taxon>
        <taxon>Brassiceae</taxon>
        <taxon>Brassica</taxon>
    </lineage>
</organism>
<reference evidence="3" key="1">
    <citation type="submission" date="2018-11" db="EMBL/GenBank/DDBJ databases">
        <authorList>
            <consortium name="Genoscope - CEA"/>
            <person name="William W."/>
        </authorList>
    </citation>
    <scope>NUCLEOTIDE SEQUENCE</scope>
</reference>
<feature type="non-terminal residue" evidence="3">
    <location>
        <position position="62"/>
    </location>
</feature>
<dbReference type="EMBL" id="LR031569">
    <property type="protein sequence ID" value="VDC66508.1"/>
    <property type="molecule type" value="Genomic_DNA"/>
</dbReference>
<name>A0A3P5Z2T5_BRACM</name>
<dbReference type="Gramene" id="A06p20670.2_BraZ1">
    <property type="protein sequence ID" value="A06p20670.2_BraZ1.CDS"/>
    <property type="gene ID" value="A06g20670.2_BraZ1"/>
</dbReference>
<feature type="chain" id="PRO_5039861241" evidence="1">
    <location>
        <begin position="16"/>
        <end position="62"/>
    </location>
</feature>
<keyword evidence="1" id="KW-0732">Signal</keyword>
<dbReference type="EMBL" id="LS974622">
    <property type="protein sequence ID" value="CAG7869827.1"/>
    <property type="molecule type" value="Genomic_DNA"/>
</dbReference>
<protein>
    <submittedName>
        <fullName evidence="2">Uncharacterized protein</fullName>
    </submittedName>
</protein>
<evidence type="ECO:0000313" key="2">
    <source>
        <dbReference type="EMBL" id="CAG7869827.1"/>
    </source>
</evidence>
<evidence type="ECO:0000256" key="1">
    <source>
        <dbReference type="SAM" id="SignalP"/>
    </source>
</evidence>
<accession>A0A3P5Z2T5</accession>
<sequence>MGLMVMLLMLFLVEMEEEHSCIPDGYSQVVRDRIIAKLFLNEIRRDPTLKPKVMQERLEEKY</sequence>
<evidence type="ECO:0000313" key="3">
    <source>
        <dbReference type="EMBL" id="VDC66508.1"/>
    </source>
</evidence>
<dbReference type="AlphaFoldDB" id="A0A3P5Z2T5"/>
<gene>
    <name evidence="3" type="ORF">BRAA06T25048Z</name>
    <name evidence="2" type="ORF">BRAPAZ1V2_A06P20670.2</name>
</gene>
<dbReference type="Proteomes" id="UP000694005">
    <property type="component" value="Chromosome A06"/>
</dbReference>